<reference evidence="1" key="1">
    <citation type="submission" date="2022-11" db="EMBL/GenBank/DDBJ databases">
        <authorList>
            <person name="Petersen C."/>
        </authorList>
    </citation>
    <scope>NUCLEOTIDE SEQUENCE</scope>
    <source>
        <strain evidence="1">IBT 21917</strain>
    </source>
</reference>
<keyword evidence="2" id="KW-1185">Reference proteome</keyword>
<dbReference type="Proteomes" id="UP001146351">
    <property type="component" value="Unassembled WGS sequence"/>
</dbReference>
<name>A0A9W9IKW7_9EURO</name>
<gene>
    <name evidence="1" type="ORF">N7492_004124</name>
</gene>
<accession>A0A9W9IKW7</accession>
<evidence type="ECO:0000313" key="1">
    <source>
        <dbReference type="EMBL" id="KAJ5180914.1"/>
    </source>
</evidence>
<dbReference type="AlphaFoldDB" id="A0A9W9IKW7"/>
<protein>
    <submittedName>
        <fullName evidence="1">Uncharacterized protein</fullName>
    </submittedName>
</protein>
<evidence type="ECO:0000313" key="2">
    <source>
        <dbReference type="Proteomes" id="UP001146351"/>
    </source>
</evidence>
<sequence length="110" mass="12646">MAGVYGVKTPLRDTGIWNWFMQFRISPELDHAFLQPWRALNRVVRAHGPRGNDRIRTTLRRRKAQVHGCDGRDESWPFSHVLAATLGKSFPAQGPYHWLAANQARLGWVI</sequence>
<reference evidence="1" key="2">
    <citation type="journal article" date="2023" name="IMA Fungus">
        <title>Comparative genomic study of the Penicillium genus elucidates a diverse pangenome and 15 lateral gene transfer events.</title>
        <authorList>
            <person name="Petersen C."/>
            <person name="Sorensen T."/>
            <person name="Nielsen M.R."/>
            <person name="Sondergaard T.E."/>
            <person name="Sorensen J.L."/>
            <person name="Fitzpatrick D.A."/>
            <person name="Frisvad J.C."/>
            <person name="Nielsen K.L."/>
        </authorList>
    </citation>
    <scope>NUCLEOTIDE SEQUENCE</scope>
    <source>
        <strain evidence="1">IBT 21917</strain>
    </source>
</reference>
<organism evidence="1 2">
    <name type="scientific">Penicillium capsulatum</name>
    <dbReference type="NCBI Taxonomy" id="69766"/>
    <lineage>
        <taxon>Eukaryota</taxon>
        <taxon>Fungi</taxon>
        <taxon>Dikarya</taxon>
        <taxon>Ascomycota</taxon>
        <taxon>Pezizomycotina</taxon>
        <taxon>Eurotiomycetes</taxon>
        <taxon>Eurotiomycetidae</taxon>
        <taxon>Eurotiales</taxon>
        <taxon>Aspergillaceae</taxon>
        <taxon>Penicillium</taxon>
    </lineage>
</organism>
<proteinExistence type="predicted"/>
<comment type="caution">
    <text evidence="1">The sequence shown here is derived from an EMBL/GenBank/DDBJ whole genome shotgun (WGS) entry which is preliminary data.</text>
</comment>
<dbReference type="EMBL" id="JAPQKO010000002">
    <property type="protein sequence ID" value="KAJ5180914.1"/>
    <property type="molecule type" value="Genomic_DNA"/>
</dbReference>